<dbReference type="InterPro" id="IPR036771">
    <property type="entry name" value="ATPsynth_dsu/esu_N"/>
</dbReference>
<dbReference type="InterPro" id="IPR020546">
    <property type="entry name" value="ATP_synth_F1_dsu/esu_N"/>
</dbReference>
<keyword evidence="11" id="KW-0175">Coiled coil</keyword>
<feature type="coiled-coil region" evidence="11">
    <location>
        <begin position="93"/>
        <end position="136"/>
    </location>
</feature>
<evidence type="ECO:0000256" key="3">
    <source>
        <dbReference type="ARBA" id="ARBA00022448"/>
    </source>
</evidence>
<keyword evidence="6 9" id="KW-0472">Membrane</keyword>
<comment type="similarity">
    <text evidence="2 9 10">Belongs to the ATPase epsilon chain family.</text>
</comment>
<dbReference type="SUPFAM" id="SSF46604">
    <property type="entry name" value="Epsilon subunit of F1F0-ATP synthase C-terminal domain"/>
    <property type="match status" value="1"/>
</dbReference>
<dbReference type="AlphaFoldDB" id="A0A0E4C7J0"/>
<name>A0A0E4C7J0_9FIRM</name>
<dbReference type="SUPFAM" id="SSF51344">
    <property type="entry name" value="Epsilon subunit of F1F0-ATP synthase N-terminal domain"/>
    <property type="match status" value="1"/>
</dbReference>
<evidence type="ECO:0000256" key="5">
    <source>
        <dbReference type="ARBA" id="ARBA00023065"/>
    </source>
</evidence>
<dbReference type="GO" id="GO:0005886">
    <property type="term" value="C:plasma membrane"/>
    <property type="evidence" value="ECO:0007669"/>
    <property type="project" value="UniProtKB-SubCell"/>
</dbReference>
<gene>
    <name evidence="9" type="primary">atpC</name>
    <name evidence="14" type="ORF">263</name>
</gene>
<evidence type="ECO:0000256" key="4">
    <source>
        <dbReference type="ARBA" id="ARBA00022475"/>
    </source>
</evidence>
<dbReference type="PANTHER" id="PTHR13822:SF10">
    <property type="entry name" value="ATP SYNTHASE EPSILON CHAIN, CHLOROPLASTIC"/>
    <property type="match status" value="1"/>
</dbReference>
<dbReference type="RefSeq" id="WP_046494919.1">
    <property type="nucleotide sequence ID" value="NZ_CGIH01000004.1"/>
</dbReference>
<keyword evidence="4 9" id="KW-1003">Cell membrane</keyword>
<evidence type="ECO:0000256" key="7">
    <source>
        <dbReference type="ARBA" id="ARBA00023196"/>
    </source>
</evidence>
<dbReference type="NCBIfam" id="NF001846">
    <property type="entry name" value="PRK00571.1-3"/>
    <property type="match status" value="1"/>
</dbReference>
<feature type="domain" description="ATP synthase F1 complex delta/epsilon subunit N-terminal" evidence="13">
    <location>
        <begin position="6"/>
        <end position="85"/>
    </location>
</feature>
<evidence type="ECO:0000259" key="13">
    <source>
        <dbReference type="Pfam" id="PF02823"/>
    </source>
</evidence>
<proteinExistence type="inferred from homology"/>
<evidence type="ECO:0000256" key="2">
    <source>
        <dbReference type="ARBA" id="ARBA00005712"/>
    </source>
</evidence>
<comment type="function">
    <text evidence="9">Produces ATP from ADP in the presence of a proton gradient across the membrane.</text>
</comment>
<comment type="subunit">
    <text evidence="9 10">F-type ATPases have 2 components, CF(1) - the catalytic core - and CF(0) - the membrane proton channel. CF(1) has five subunits: alpha(3), beta(3), gamma(1), delta(1), epsilon(1). CF(0) has three main subunits: a, b and c.</text>
</comment>
<dbReference type="Gene3D" id="1.20.5.440">
    <property type="entry name" value="ATP synthase delta/epsilon subunit, C-terminal domain"/>
    <property type="match status" value="1"/>
</dbReference>
<dbReference type="GO" id="GO:0045259">
    <property type="term" value="C:proton-transporting ATP synthase complex"/>
    <property type="evidence" value="ECO:0007669"/>
    <property type="project" value="UniProtKB-KW"/>
</dbReference>
<evidence type="ECO:0000313" key="15">
    <source>
        <dbReference type="Proteomes" id="UP000045545"/>
    </source>
</evidence>
<dbReference type="NCBIfam" id="NF009980">
    <property type="entry name" value="PRK13446.1"/>
    <property type="match status" value="1"/>
</dbReference>
<keyword evidence="9" id="KW-0375">Hydrogen ion transport</keyword>
<organism evidence="14 15">
    <name type="scientific">Syntrophomonas zehnderi OL-4</name>
    <dbReference type="NCBI Taxonomy" id="690567"/>
    <lineage>
        <taxon>Bacteria</taxon>
        <taxon>Bacillati</taxon>
        <taxon>Bacillota</taxon>
        <taxon>Clostridia</taxon>
        <taxon>Eubacteriales</taxon>
        <taxon>Syntrophomonadaceae</taxon>
        <taxon>Syntrophomonas</taxon>
    </lineage>
</organism>
<accession>A0A0E4C7J0</accession>
<dbReference type="InterPro" id="IPR020547">
    <property type="entry name" value="ATP_synth_F1_esu_C"/>
</dbReference>
<keyword evidence="15" id="KW-1185">Reference proteome</keyword>
<dbReference type="EMBL" id="CGIH01000004">
    <property type="protein sequence ID" value="CFX03207.1"/>
    <property type="molecule type" value="Genomic_DNA"/>
</dbReference>
<dbReference type="GO" id="GO:0046933">
    <property type="term" value="F:proton-transporting ATP synthase activity, rotational mechanism"/>
    <property type="evidence" value="ECO:0007669"/>
    <property type="project" value="UniProtKB-UniRule"/>
</dbReference>
<evidence type="ECO:0000259" key="12">
    <source>
        <dbReference type="Pfam" id="PF00401"/>
    </source>
</evidence>
<dbReference type="GO" id="GO:0005524">
    <property type="term" value="F:ATP binding"/>
    <property type="evidence" value="ECO:0007669"/>
    <property type="project" value="UniProtKB-UniRule"/>
</dbReference>
<dbReference type="Pfam" id="PF02823">
    <property type="entry name" value="ATP-synt_DE_N"/>
    <property type="match status" value="1"/>
</dbReference>
<evidence type="ECO:0000256" key="9">
    <source>
        <dbReference type="HAMAP-Rule" id="MF_00530"/>
    </source>
</evidence>
<keyword evidence="8 9" id="KW-0066">ATP synthesis</keyword>
<evidence type="ECO:0000313" key="14">
    <source>
        <dbReference type="EMBL" id="CFX03207.1"/>
    </source>
</evidence>
<evidence type="ECO:0000256" key="6">
    <source>
        <dbReference type="ARBA" id="ARBA00023136"/>
    </source>
</evidence>
<dbReference type="NCBIfam" id="TIGR01216">
    <property type="entry name" value="ATP_synt_epsi"/>
    <property type="match status" value="1"/>
</dbReference>
<evidence type="ECO:0000256" key="1">
    <source>
        <dbReference type="ARBA" id="ARBA00004202"/>
    </source>
</evidence>
<comment type="subcellular location">
    <subcellularLocation>
        <location evidence="1 9">Cell membrane</location>
        <topology evidence="1 9">Peripheral membrane protein</topology>
    </subcellularLocation>
</comment>
<dbReference type="Proteomes" id="UP000045545">
    <property type="component" value="Unassembled WGS sequence"/>
</dbReference>
<feature type="domain" description="ATP synthase epsilon subunit C-terminal" evidence="12">
    <location>
        <begin position="90"/>
        <end position="134"/>
    </location>
</feature>
<dbReference type="InterPro" id="IPR001469">
    <property type="entry name" value="ATP_synth_F1_dsu/esu"/>
</dbReference>
<dbReference type="InterPro" id="IPR036794">
    <property type="entry name" value="ATP_F1_dsu/esu_C_sf"/>
</dbReference>
<keyword evidence="7 9" id="KW-0139">CF(1)</keyword>
<keyword evidence="3 9" id="KW-0813">Transport</keyword>
<protein>
    <recommendedName>
        <fullName evidence="9">ATP synthase epsilon chain</fullName>
    </recommendedName>
    <alternativeName>
        <fullName evidence="9">ATP synthase F1 sector epsilon subunit</fullName>
    </alternativeName>
    <alternativeName>
        <fullName evidence="9">F-ATPase epsilon subunit</fullName>
    </alternativeName>
</protein>
<dbReference type="CDD" id="cd12152">
    <property type="entry name" value="F1-ATPase_delta"/>
    <property type="match status" value="1"/>
</dbReference>
<dbReference type="STRING" id="690567.263"/>
<dbReference type="OrthoDB" id="9804110at2"/>
<keyword evidence="5 9" id="KW-0406">Ion transport</keyword>
<evidence type="ECO:0000256" key="8">
    <source>
        <dbReference type="ARBA" id="ARBA00023310"/>
    </source>
</evidence>
<reference evidence="14 15" key="1">
    <citation type="submission" date="2015-03" db="EMBL/GenBank/DDBJ databases">
        <authorList>
            <person name="Murphy D."/>
        </authorList>
    </citation>
    <scope>NUCLEOTIDE SEQUENCE [LARGE SCALE GENOMIC DNA]</scope>
    <source>
        <strain evidence="14 15">OL-4</strain>
    </source>
</reference>
<dbReference type="PANTHER" id="PTHR13822">
    <property type="entry name" value="ATP SYNTHASE DELTA/EPSILON CHAIN"/>
    <property type="match status" value="1"/>
</dbReference>
<dbReference type="HAMAP" id="MF_00530">
    <property type="entry name" value="ATP_synth_epsil_bac"/>
    <property type="match status" value="1"/>
</dbReference>
<dbReference type="Gene3D" id="2.60.15.10">
    <property type="entry name" value="F0F1 ATP synthase delta/epsilon subunit, N-terminal"/>
    <property type="match status" value="1"/>
</dbReference>
<sequence>MADNTFMVEIVTPEQILFKNEVQFLVVPELNGELGVLKNHAPMIAALDVGVVRYTDPEGKVKKIALSGGFMEVIYNEVRVLAETAEHGSEIDVLRAKAAKERAERRLQLQDENLNAYRAEMALKRAIARLKAAEANIRE</sequence>
<evidence type="ECO:0000256" key="11">
    <source>
        <dbReference type="SAM" id="Coils"/>
    </source>
</evidence>
<dbReference type="Pfam" id="PF00401">
    <property type="entry name" value="ATP-synt_DE"/>
    <property type="match status" value="1"/>
</dbReference>
<evidence type="ECO:0000256" key="10">
    <source>
        <dbReference type="RuleBase" id="RU003656"/>
    </source>
</evidence>